<feature type="compositionally biased region" description="Low complexity" evidence="1">
    <location>
        <begin position="33"/>
        <end position="50"/>
    </location>
</feature>
<evidence type="ECO:0000313" key="3">
    <source>
        <dbReference type="Proteomes" id="UP001058974"/>
    </source>
</evidence>
<evidence type="ECO:0008006" key="4">
    <source>
        <dbReference type="Google" id="ProtNLM"/>
    </source>
</evidence>
<dbReference type="Gramene" id="Psat07G0705200-T1">
    <property type="protein sequence ID" value="KAI5392501.1"/>
    <property type="gene ID" value="KIW84_077052"/>
</dbReference>
<dbReference type="PANTHER" id="PTHR33098:SF46">
    <property type="entry name" value="COTTON FIBER PROTEIN"/>
    <property type="match status" value="1"/>
</dbReference>
<comment type="caution">
    <text evidence="2">The sequence shown here is derived from an EMBL/GenBank/DDBJ whole genome shotgun (WGS) entry which is preliminary data.</text>
</comment>
<organism evidence="2 3">
    <name type="scientific">Pisum sativum</name>
    <name type="common">Garden pea</name>
    <name type="synonym">Lathyrus oleraceus</name>
    <dbReference type="NCBI Taxonomy" id="3888"/>
    <lineage>
        <taxon>Eukaryota</taxon>
        <taxon>Viridiplantae</taxon>
        <taxon>Streptophyta</taxon>
        <taxon>Embryophyta</taxon>
        <taxon>Tracheophyta</taxon>
        <taxon>Spermatophyta</taxon>
        <taxon>Magnoliopsida</taxon>
        <taxon>eudicotyledons</taxon>
        <taxon>Gunneridae</taxon>
        <taxon>Pentapetalae</taxon>
        <taxon>rosids</taxon>
        <taxon>fabids</taxon>
        <taxon>Fabales</taxon>
        <taxon>Fabaceae</taxon>
        <taxon>Papilionoideae</taxon>
        <taxon>50 kb inversion clade</taxon>
        <taxon>NPAAA clade</taxon>
        <taxon>Hologalegina</taxon>
        <taxon>IRL clade</taxon>
        <taxon>Fabeae</taxon>
        <taxon>Lathyrus</taxon>
    </lineage>
</organism>
<accession>A0A9D4VZE3</accession>
<gene>
    <name evidence="2" type="ORF">KIW84_077052</name>
</gene>
<dbReference type="InterPro" id="IPR008480">
    <property type="entry name" value="DUF761_pln"/>
</dbReference>
<dbReference type="Pfam" id="PF05553">
    <property type="entry name" value="DUF761"/>
    <property type="match status" value="1"/>
</dbReference>
<evidence type="ECO:0000256" key="1">
    <source>
        <dbReference type="SAM" id="MobiDB-lite"/>
    </source>
</evidence>
<proteinExistence type="predicted"/>
<dbReference type="AlphaFoldDB" id="A0A9D4VZE3"/>
<name>A0A9D4VZE3_PEA</name>
<protein>
    <recommendedName>
        <fullName evidence="4">DUF761 domain-containing protein</fullName>
    </recommendedName>
</protein>
<sequence length="107" mass="12553">QPYLFIVTHKIFFIFDIKENRSKAIMRKSYIQSSSTSQEKKNPSSSSSSSHEVEKKVSHQTRKLERLPSEEDINASADAFIKNFRKQLMLQRLQSIENYEKMLARGR</sequence>
<dbReference type="EMBL" id="JAMSHJ010000007">
    <property type="protein sequence ID" value="KAI5392501.1"/>
    <property type="molecule type" value="Genomic_DNA"/>
</dbReference>
<feature type="non-terminal residue" evidence="2">
    <location>
        <position position="1"/>
    </location>
</feature>
<evidence type="ECO:0000313" key="2">
    <source>
        <dbReference type="EMBL" id="KAI5392501.1"/>
    </source>
</evidence>
<feature type="compositionally biased region" description="Basic and acidic residues" evidence="1">
    <location>
        <begin position="51"/>
        <end position="68"/>
    </location>
</feature>
<feature type="region of interest" description="Disordered" evidence="1">
    <location>
        <begin position="29"/>
        <end position="68"/>
    </location>
</feature>
<reference evidence="2 3" key="1">
    <citation type="journal article" date="2022" name="Nat. Genet.">
        <title>Improved pea reference genome and pan-genome highlight genomic features and evolutionary characteristics.</title>
        <authorList>
            <person name="Yang T."/>
            <person name="Liu R."/>
            <person name="Luo Y."/>
            <person name="Hu S."/>
            <person name="Wang D."/>
            <person name="Wang C."/>
            <person name="Pandey M.K."/>
            <person name="Ge S."/>
            <person name="Xu Q."/>
            <person name="Li N."/>
            <person name="Li G."/>
            <person name="Huang Y."/>
            <person name="Saxena R.K."/>
            <person name="Ji Y."/>
            <person name="Li M."/>
            <person name="Yan X."/>
            <person name="He Y."/>
            <person name="Liu Y."/>
            <person name="Wang X."/>
            <person name="Xiang C."/>
            <person name="Varshney R.K."/>
            <person name="Ding H."/>
            <person name="Gao S."/>
            <person name="Zong X."/>
        </authorList>
    </citation>
    <scope>NUCLEOTIDE SEQUENCE [LARGE SCALE GENOMIC DNA]</scope>
    <source>
        <strain evidence="2 3">cv. Zhongwan 6</strain>
    </source>
</reference>
<keyword evidence="3" id="KW-1185">Reference proteome</keyword>
<dbReference type="Proteomes" id="UP001058974">
    <property type="component" value="Chromosome 7"/>
</dbReference>
<dbReference type="PANTHER" id="PTHR33098">
    <property type="entry name" value="COTTON FIBER (DUF761)"/>
    <property type="match status" value="1"/>
</dbReference>